<sequence>MTTETKSPTEQLRLLKNEAVGLDHSIESNQLRADDRDDEFLNLNDPLGQIQDAINRVGELGLSPDVESVLMRSLVNQHGRVAIAIRRRELLELHRQIHSLKAVVDDGAE</sequence>
<reference evidence="1 2" key="1">
    <citation type="journal article" date="2016" name="Front. Microbiol.">
        <title>Fuerstia marisgermanicae gen. nov., sp. nov., an Unusual Member of the Phylum Planctomycetes from the German Wadden Sea.</title>
        <authorList>
            <person name="Kohn T."/>
            <person name="Heuer A."/>
            <person name="Jogler M."/>
            <person name="Vollmers J."/>
            <person name="Boedeker C."/>
            <person name="Bunk B."/>
            <person name="Rast P."/>
            <person name="Borchert D."/>
            <person name="Glockner I."/>
            <person name="Freese H.M."/>
            <person name="Klenk H.P."/>
            <person name="Overmann J."/>
            <person name="Kaster A.K."/>
            <person name="Rohde M."/>
            <person name="Wiegand S."/>
            <person name="Jogler C."/>
        </authorList>
    </citation>
    <scope>NUCLEOTIDE SEQUENCE [LARGE SCALE GENOMIC DNA]</scope>
    <source>
        <strain evidence="1 2">NH11</strain>
    </source>
</reference>
<keyword evidence="2" id="KW-1185">Reference proteome</keyword>
<proteinExistence type="predicted"/>
<organism evidence="1 2">
    <name type="scientific">Fuerstiella marisgermanici</name>
    <dbReference type="NCBI Taxonomy" id="1891926"/>
    <lineage>
        <taxon>Bacteria</taxon>
        <taxon>Pseudomonadati</taxon>
        <taxon>Planctomycetota</taxon>
        <taxon>Planctomycetia</taxon>
        <taxon>Planctomycetales</taxon>
        <taxon>Planctomycetaceae</taxon>
        <taxon>Fuerstiella</taxon>
    </lineage>
</organism>
<dbReference type="RefSeq" id="WP_077023792.1">
    <property type="nucleotide sequence ID" value="NZ_CP017641.1"/>
</dbReference>
<gene>
    <name evidence="1" type="ORF">Fuma_01738</name>
</gene>
<dbReference type="KEGG" id="fmr:Fuma_01738"/>
<name>A0A1P8WDJ7_9PLAN</name>
<evidence type="ECO:0000313" key="2">
    <source>
        <dbReference type="Proteomes" id="UP000187735"/>
    </source>
</evidence>
<accession>A0A1P8WDJ7</accession>
<dbReference type="EMBL" id="CP017641">
    <property type="protein sequence ID" value="APZ92133.1"/>
    <property type="molecule type" value="Genomic_DNA"/>
</dbReference>
<dbReference type="AlphaFoldDB" id="A0A1P8WDJ7"/>
<evidence type="ECO:0000313" key="1">
    <source>
        <dbReference type="EMBL" id="APZ92133.1"/>
    </source>
</evidence>
<dbReference type="STRING" id="1891926.Fuma_01738"/>
<dbReference type="Proteomes" id="UP000187735">
    <property type="component" value="Chromosome"/>
</dbReference>
<protein>
    <submittedName>
        <fullName evidence="1">Uncharacterized protein</fullName>
    </submittedName>
</protein>